<dbReference type="RefSeq" id="WP_169417815.1">
    <property type="nucleotide sequence ID" value="NZ_JABBFX010000001.1"/>
</dbReference>
<name>A0A848H7G5_9BURK</name>
<evidence type="ECO:0000313" key="3">
    <source>
        <dbReference type="Proteomes" id="UP000541185"/>
    </source>
</evidence>
<dbReference type="InterPro" id="IPR018740">
    <property type="entry name" value="DUF2282_membr"/>
</dbReference>
<proteinExistence type="predicted"/>
<comment type="caution">
    <text evidence="2">The sequence shown here is derived from an EMBL/GenBank/DDBJ whole genome shotgun (WGS) entry which is preliminary data.</text>
</comment>
<dbReference type="Pfam" id="PF10048">
    <property type="entry name" value="DUF2282"/>
    <property type="match status" value="1"/>
</dbReference>
<dbReference type="EMBL" id="JABBFX010000001">
    <property type="protein sequence ID" value="NML43618.1"/>
    <property type="molecule type" value="Genomic_DNA"/>
</dbReference>
<reference evidence="2 3" key="1">
    <citation type="submission" date="2020-04" db="EMBL/GenBank/DDBJ databases">
        <title>Ramlibacter sp. G-1-2-2 isolated from soil.</title>
        <authorList>
            <person name="Dahal R.H."/>
        </authorList>
    </citation>
    <scope>NUCLEOTIDE SEQUENCE [LARGE SCALE GENOMIC DNA]</scope>
    <source>
        <strain evidence="2 3">G-1-2-2</strain>
    </source>
</reference>
<dbReference type="Proteomes" id="UP000541185">
    <property type="component" value="Unassembled WGS sequence"/>
</dbReference>
<sequence length="101" mass="10166">MTTRRIAASALALGALAAGVALAQTQPMEGAKPMADAKPAVEKCYGVSMAGQNDCRAGAGTTCAGTAKMDYQGNAWKNVPAGTCTTMRTPKGMGSLSPLKS</sequence>
<evidence type="ECO:0000313" key="2">
    <source>
        <dbReference type="EMBL" id="NML43618.1"/>
    </source>
</evidence>
<keyword evidence="3" id="KW-1185">Reference proteome</keyword>
<evidence type="ECO:0000256" key="1">
    <source>
        <dbReference type="SAM" id="SignalP"/>
    </source>
</evidence>
<feature type="signal peptide" evidence="1">
    <location>
        <begin position="1"/>
        <end position="23"/>
    </location>
</feature>
<keyword evidence="1" id="KW-0732">Signal</keyword>
<dbReference type="AlphaFoldDB" id="A0A848H7G5"/>
<feature type="chain" id="PRO_5033050420" evidence="1">
    <location>
        <begin position="24"/>
        <end position="101"/>
    </location>
</feature>
<protein>
    <submittedName>
        <fullName evidence="2">DUF2282 domain-containing protein</fullName>
    </submittedName>
</protein>
<accession>A0A848H7G5</accession>
<organism evidence="2 3">
    <name type="scientific">Ramlibacter agri</name>
    <dbReference type="NCBI Taxonomy" id="2728837"/>
    <lineage>
        <taxon>Bacteria</taxon>
        <taxon>Pseudomonadati</taxon>
        <taxon>Pseudomonadota</taxon>
        <taxon>Betaproteobacteria</taxon>
        <taxon>Burkholderiales</taxon>
        <taxon>Comamonadaceae</taxon>
        <taxon>Ramlibacter</taxon>
    </lineage>
</organism>
<gene>
    <name evidence="2" type="ORF">HHL11_07645</name>
</gene>